<feature type="non-terminal residue" evidence="1">
    <location>
        <position position="1"/>
    </location>
</feature>
<reference evidence="1" key="1">
    <citation type="submission" date="2015-12" db="EMBL/GenBank/DDBJ databases">
        <title>Gene expression during late stages of embryo sac development: a critical building block for successful pollen-pistil interactions.</title>
        <authorList>
            <person name="Liu Y."/>
            <person name="Joly V."/>
            <person name="Sabar M."/>
            <person name="Matton D.P."/>
        </authorList>
    </citation>
    <scope>NUCLEOTIDE SEQUENCE</scope>
</reference>
<accession>A0A0V0GE71</accession>
<dbReference type="EMBL" id="GEDG01041593">
    <property type="protein sequence ID" value="JAP06371.1"/>
    <property type="molecule type" value="Transcribed_RNA"/>
</dbReference>
<sequence>HSTFSHLSTIITHKITSSNIFSSTSEEVFPGHVKLVNENMLKRTVWWRKIVASTSTRNDSS</sequence>
<dbReference type="AlphaFoldDB" id="A0A0V0GE71"/>
<name>A0A0V0GE71_SOLCH</name>
<organism evidence="1">
    <name type="scientific">Solanum chacoense</name>
    <name type="common">Chaco potato</name>
    <dbReference type="NCBI Taxonomy" id="4108"/>
    <lineage>
        <taxon>Eukaryota</taxon>
        <taxon>Viridiplantae</taxon>
        <taxon>Streptophyta</taxon>
        <taxon>Embryophyta</taxon>
        <taxon>Tracheophyta</taxon>
        <taxon>Spermatophyta</taxon>
        <taxon>Magnoliopsida</taxon>
        <taxon>eudicotyledons</taxon>
        <taxon>Gunneridae</taxon>
        <taxon>Pentapetalae</taxon>
        <taxon>asterids</taxon>
        <taxon>lamiids</taxon>
        <taxon>Solanales</taxon>
        <taxon>Solanaceae</taxon>
        <taxon>Solanoideae</taxon>
        <taxon>Solaneae</taxon>
        <taxon>Solanum</taxon>
    </lineage>
</organism>
<evidence type="ECO:0000313" key="1">
    <source>
        <dbReference type="EMBL" id="JAP06371.1"/>
    </source>
</evidence>
<proteinExistence type="predicted"/>
<protein>
    <submittedName>
        <fullName evidence="1">Putative ovule protein</fullName>
    </submittedName>
</protein>